<keyword evidence="4 9" id="KW-0697">Rotamase</keyword>
<evidence type="ECO:0000256" key="8">
    <source>
        <dbReference type="ARBA" id="ARBA00031484"/>
    </source>
</evidence>
<dbReference type="GO" id="GO:0003755">
    <property type="term" value="F:peptidyl-prolyl cis-trans isomerase activity"/>
    <property type="evidence" value="ECO:0007669"/>
    <property type="project" value="UniProtKB-KW"/>
</dbReference>
<dbReference type="InterPro" id="IPR046357">
    <property type="entry name" value="PPIase_dom_sf"/>
</dbReference>
<evidence type="ECO:0000256" key="11">
    <source>
        <dbReference type="SAM" id="SignalP"/>
    </source>
</evidence>
<dbReference type="Pfam" id="PF09312">
    <property type="entry name" value="SurA_N"/>
    <property type="match status" value="1"/>
</dbReference>
<dbReference type="Gene3D" id="1.10.4030.10">
    <property type="entry name" value="Porin chaperone SurA, peptide-binding domain"/>
    <property type="match status" value="1"/>
</dbReference>
<feature type="region of interest" description="Disordered" evidence="10">
    <location>
        <begin position="26"/>
        <end position="61"/>
    </location>
</feature>
<dbReference type="InterPro" id="IPR050280">
    <property type="entry name" value="OMP_Chaperone_SurA"/>
</dbReference>
<gene>
    <name evidence="13" type="primary">surA</name>
    <name evidence="13" type="ORF">NCTC11165_01349</name>
</gene>
<protein>
    <recommendedName>
        <fullName evidence="1">Parvulin-like PPIase</fullName>
    </recommendedName>
    <alternativeName>
        <fullName evidence="7">Peptidyl-prolyl cis-trans isomerase plp</fullName>
    </alternativeName>
    <alternativeName>
        <fullName evidence="8">Rotamase plp</fullName>
    </alternativeName>
</protein>
<evidence type="ECO:0000256" key="9">
    <source>
        <dbReference type="PROSITE-ProRule" id="PRU00278"/>
    </source>
</evidence>
<dbReference type="SUPFAM" id="SSF109998">
    <property type="entry name" value="Triger factor/SurA peptide-binding domain-like"/>
    <property type="match status" value="1"/>
</dbReference>
<evidence type="ECO:0000313" key="13">
    <source>
        <dbReference type="EMBL" id="SPU43955.1"/>
    </source>
</evidence>
<evidence type="ECO:0000256" key="3">
    <source>
        <dbReference type="ARBA" id="ARBA00022764"/>
    </source>
</evidence>
<evidence type="ECO:0000256" key="7">
    <source>
        <dbReference type="ARBA" id="ARBA00030642"/>
    </source>
</evidence>
<dbReference type="AlphaFoldDB" id="A0A2X1C6A4"/>
<dbReference type="InterPro" id="IPR000297">
    <property type="entry name" value="PPIase_PpiC"/>
</dbReference>
<evidence type="ECO:0000259" key="12">
    <source>
        <dbReference type="PROSITE" id="PS50198"/>
    </source>
</evidence>
<dbReference type="PROSITE" id="PS50198">
    <property type="entry name" value="PPIC_PPIASE_2"/>
    <property type="match status" value="2"/>
</dbReference>
<feature type="signal peptide" evidence="11">
    <location>
        <begin position="1"/>
        <end position="26"/>
    </location>
</feature>
<dbReference type="InterPro" id="IPR027304">
    <property type="entry name" value="Trigger_fact/SurA_dom_sf"/>
</dbReference>
<feature type="domain" description="PpiC" evidence="12">
    <location>
        <begin position="212"/>
        <end position="310"/>
    </location>
</feature>
<dbReference type="EMBL" id="UAQM01000008">
    <property type="protein sequence ID" value="SPU43955.1"/>
    <property type="molecule type" value="Genomic_DNA"/>
</dbReference>
<evidence type="ECO:0000313" key="14">
    <source>
        <dbReference type="Proteomes" id="UP000250358"/>
    </source>
</evidence>
<evidence type="ECO:0000256" key="1">
    <source>
        <dbReference type="ARBA" id="ARBA00018370"/>
    </source>
</evidence>
<keyword evidence="3" id="KW-0574">Periplasm</keyword>
<proteinExistence type="predicted"/>
<evidence type="ECO:0000256" key="6">
    <source>
        <dbReference type="ARBA" id="ARBA00023235"/>
    </source>
</evidence>
<keyword evidence="2 11" id="KW-0732">Signal</keyword>
<accession>A0A2X1C6A4</accession>
<dbReference type="Proteomes" id="UP000250358">
    <property type="component" value="Unassembled WGS sequence"/>
</dbReference>
<feature type="chain" id="PRO_5016149680" description="Parvulin-like PPIase" evidence="11">
    <location>
        <begin position="27"/>
        <end position="457"/>
    </location>
</feature>
<dbReference type="SUPFAM" id="SSF54534">
    <property type="entry name" value="FKBP-like"/>
    <property type="match status" value="2"/>
</dbReference>
<feature type="domain" description="PpiC" evidence="12">
    <location>
        <begin position="317"/>
        <end position="413"/>
    </location>
</feature>
<sequence length="457" mass="49158">MGLMRYSTGAALAALMVVAAVEPSSAQTPASPAPAQAAPQTPAAGALNPAAEEAPQRTAPAPQFRLSDGIIATVNDRIITGFDLRQRMLVLMAMTQVQPTEENIGAIQQQALNDLIDQHLQAAELAKFEQLKIGDAEIDQEIADMARQAGTTPASYINFLEQGGISIPAFREQMRTEIGWRELVGGRFRDRARVGKSQVEQTMRQMTESATKPQYLIGEIYLEAARVGGMQEAMNGARQLVQQMIQGAPFMAVARQFSAAPSAARGGDAGWVVQGTVQPALQSVMDTLEAGQLSNPIPVDGGVYILYMRDKRSGASTSMVKMKQVMVELPENADEAQVVAATQRLEALRGQLTCDNILTRARSEPGLLGADLGESDVADLLPQFQQVARSAEVGSVSTAVRTPLGVHLLAVCDRRLGGPDAPSAQQVEARLQNQNYAMLGRRYLRDLRADALIEIKQ</sequence>
<dbReference type="Pfam" id="PF00639">
    <property type="entry name" value="Rotamase"/>
    <property type="match status" value="2"/>
</dbReference>
<evidence type="ECO:0000256" key="2">
    <source>
        <dbReference type="ARBA" id="ARBA00022729"/>
    </source>
</evidence>
<evidence type="ECO:0000256" key="4">
    <source>
        <dbReference type="ARBA" id="ARBA00023110"/>
    </source>
</evidence>
<reference evidence="13 14" key="1">
    <citation type="submission" date="2018-06" db="EMBL/GenBank/DDBJ databases">
        <authorList>
            <consortium name="Pathogen Informatics"/>
            <person name="Doyle S."/>
        </authorList>
    </citation>
    <scope>NUCLEOTIDE SEQUENCE [LARGE SCALE GENOMIC DNA]</scope>
    <source>
        <strain evidence="13 14">NCTC11165</strain>
    </source>
</reference>
<dbReference type="PANTHER" id="PTHR47637:SF1">
    <property type="entry name" value="CHAPERONE SURA"/>
    <property type="match status" value="1"/>
</dbReference>
<dbReference type="PANTHER" id="PTHR47637">
    <property type="entry name" value="CHAPERONE SURA"/>
    <property type="match status" value="1"/>
</dbReference>
<dbReference type="InterPro" id="IPR015391">
    <property type="entry name" value="SurA_N"/>
</dbReference>
<keyword evidence="5" id="KW-0143">Chaperone</keyword>
<evidence type="ECO:0000256" key="5">
    <source>
        <dbReference type="ARBA" id="ARBA00023186"/>
    </source>
</evidence>
<organism evidence="13 14">
    <name type="scientific">Brevundimonas diminuta</name>
    <name type="common">Pseudomonas diminuta</name>
    <dbReference type="NCBI Taxonomy" id="293"/>
    <lineage>
        <taxon>Bacteria</taxon>
        <taxon>Pseudomonadati</taxon>
        <taxon>Pseudomonadota</taxon>
        <taxon>Alphaproteobacteria</taxon>
        <taxon>Caulobacterales</taxon>
        <taxon>Caulobacteraceae</taxon>
        <taxon>Brevundimonas</taxon>
    </lineage>
</organism>
<name>A0A2X1C6A4_BREDI</name>
<evidence type="ECO:0000256" key="10">
    <source>
        <dbReference type="SAM" id="MobiDB-lite"/>
    </source>
</evidence>
<keyword evidence="6 9" id="KW-0413">Isomerase</keyword>
<feature type="compositionally biased region" description="Low complexity" evidence="10">
    <location>
        <begin position="26"/>
        <end position="53"/>
    </location>
</feature>
<dbReference type="Gene3D" id="3.10.50.40">
    <property type="match status" value="2"/>
</dbReference>